<feature type="transmembrane region" description="Helical" evidence="6">
    <location>
        <begin position="27"/>
        <end position="48"/>
    </location>
</feature>
<evidence type="ECO:0000256" key="1">
    <source>
        <dbReference type="ARBA" id="ARBA00004141"/>
    </source>
</evidence>
<evidence type="ECO:0000256" key="5">
    <source>
        <dbReference type="ARBA" id="ARBA00023136"/>
    </source>
</evidence>
<evidence type="ECO:0000256" key="2">
    <source>
        <dbReference type="ARBA" id="ARBA00022448"/>
    </source>
</evidence>
<feature type="transmembrane region" description="Helical" evidence="6">
    <location>
        <begin position="257"/>
        <end position="276"/>
    </location>
</feature>
<dbReference type="PANTHER" id="PTHR19432">
    <property type="entry name" value="SUGAR TRANSPORTER"/>
    <property type="match status" value="1"/>
</dbReference>
<sequence length="553" mass="60902">MSSNYQQDPHQAAAPQLPHAFKQQPELSFWQIFNMCFGFLGIQFGFALQNANVSRIFQTLGASIDEIPILWIAAPLTGLLVQPIIGYLSDNTWGRLGRRRPYFLIGAIFTTLAIFIMPHSPTLWIAAGMLWIMDASINIAMEPFRAFVGDNLPKSQRTQGYAMQSFFIGIGAVVASALPYILTHFFDVANTAPAGEIADSVRYAFYFGGAVLLLAVSWTVVSSREYSPEELAAFNAKQVDAEDETLARTRTRKDYQFASFVWMGLGALLTFAIWAQDLDKQLYILSLGIFAFGPLQLYCALRLGNSQPAERNKLGMVFSVVDDLFHMPKAMHQLAIVQFFSWFALFAMWIYTTAAVTSYHFGSSDVLSQAYNDGADWVGVLFASYNGFAAIAAIFIPMLAKRIGIKLTHTVNMFCGGIGLISFFFITDPSLLWLPMIGVGIAWASILSVPYAMLSGMLPPQKMGVYMGIFNFFIVIPQLLAASVLGLVLNGLFDGQPIYALITGGVLMMCAGIAVLFVDQDIVEQNNSNNQSAAMNRKTHSITKATSKLTNKS</sequence>
<dbReference type="EMBL" id="JABAEB010000013">
    <property type="protein sequence ID" value="NLQ24820.1"/>
    <property type="molecule type" value="Genomic_DNA"/>
</dbReference>
<comment type="caution">
    <text evidence="7">The sequence shown here is derived from an EMBL/GenBank/DDBJ whole genome shotgun (WGS) entry which is preliminary data.</text>
</comment>
<feature type="transmembrane region" description="Helical" evidence="6">
    <location>
        <begin position="282"/>
        <end position="301"/>
    </location>
</feature>
<feature type="transmembrane region" description="Helical" evidence="6">
    <location>
        <begin position="161"/>
        <end position="183"/>
    </location>
</feature>
<evidence type="ECO:0000313" key="7">
    <source>
        <dbReference type="EMBL" id="NLQ24820.1"/>
    </source>
</evidence>
<feature type="transmembrane region" description="Helical" evidence="6">
    <location>
        <begin position="407"/>
        <end position="426"/>
    </location>
</feature>
<dbReference type="RefSeq" id="WP_168827011.1">
    <property type="nucleotide sequence ID" value="NZ_JABAEB010000013.1"/>
</dbReference>
<feature type="transmembrane region" description="Helical" evidence="6">
    <location>
        <begin position="432"/>
        <end position="453"/>
    </location>
</feature>
<feature type="transmembrane region" description="Helical" evidence="6">
    <location>
        <begin position="498"/>
        <end position="518"/>
    </location>
</feature>
<dbReference type="Gene3D" id="1.20.1250.20">
    <property type="entry name" value="MFS general substrate transporter like domains"/>
    <property type="match status" value="2"/>
</dbReference>
<feature type="transmembrane region" description="Helical" evidence="6">
    <location>
        <begin position="334"/>
        <end position="357"/>
    </location>
</feature>
<organism evidence="7 8">
    <name type="scientific">Shewanella oncorhynchi</name>
    <dbReference type="NCBI Taxonomy" id="2726434"/>
    <lineage>
        <taxon>Bacteria</taxon>
        <taxon>Pseudomonadati</taxon>
        <taxon>Pseudomonadota</taxon>
        <taxon>Gammaproteobacteria</taxon>
        <taxon>Alteromonadales</taxon>
        <taxon>Shewanellaceae</taxon>
        <taxon>Shewanella</taxon>
    </lineage>
</organism>
<dbReference type="SUPFAM" id="SSF103473">
    <property type="entry name" value="MFS general substrate transporter"/>
    <property type="match status" value="1"/>
</dbReference>
<reference evidence="7 8" key="1">
    <citation type="submission" date="2020-04" db="EMBL/GenBank/DDBJ databases">
        <title>The first description of lens atrophy caused by putative novel Shewanella sp. that is a new emerging pathogen for cultured rainbow trout?</title>
        <authorList>
            <person name="Saticioglu I.B."/>
            <person name="Duman M."/>
            <person name="Altun S."/>
        </authorList>
    </citation>
    <scope>NUCLEOTIDE SEQUENCE [LARGE SCALE GENOMIC DNA]</scope>
    <source>
        <strain evidence="7 8">S-1</strain>
    </source>
</reference>
<dbReference type="InterPro" id="IPR011701">
    <property type="entry name" value="MFS"/>
</dbReference>
<comment type="subcellular location">
    <subcellularLocation>
        <location evidence="1">Membrane</location>
        <topology evidence="1">Multi-pass membrane protein</topology>
    </subcellularLocation>
</comment>
<feature type="transmembrane region" description="Helical" evidence="6">
    <location>
        <begin position="68"/>
        <end position="89"/>
    </location>
</feature>
<evidence type="ECO:0000256" key="4">
    <source>
        <dbReference type="ARBA" id="ARBA00022989"/>
    </source>
</evidence>
<dbReference type="InterPro" id="IPR036259">
    <property type="entry name" value="MFS_trans_sf"/>
</dbReference>
<keyword evidence="3 6" id="KW-0812">Transmembrane</keyword>
<name>A0ABX1KRJ7_9GAMM</name>
<dbReference type="Pfam" id="PF07690">
    <property type="entry name" value="MFS_1"/>
    <property type="match status" value="1"/>
</dbReference>
<keyword evidence="5 6" id="KW-0472">Membrane</keyword>
<evidence type="ECO:0000313" key="8">
    <source>
        <dbReference type="Proteomes" id="UP000527352"/>
    </source>
</evidence>
<feature type="transmembrane region" description="Helical" evidence="6">
    <location>
        <begin position="465"/>
        <end position="492"/>
    </location>
</feature>
<feature type="transmembrane region" description="Helical" evidence="6">
    <location>
        <begin position="101"/>
        <end position="117"/>
    </location>
</feature>
<evidence type="ECO:0000256" key="3">
    <source>
        <dbReference type="ARBA" id="ARBA00022692"/>
    </source>
</evidence>
<gene>
    <name evidence="7" type="ORF">HGO26_18300</name>
</gene>
<proteinExistence type="predicted"/>
<dbReference type="PANTHER" id="PTHR19432:SF35">
    <property type="entry name" value="SOLUTE CARRIER FAMILY 45 MEMBER 3 ISOFORM X1"/>
    <property type="match status" value="1"/>
</dbReference>
<dbReference type="Proteomes" id="UP000527352">
    <property type="component" value="Unassembled WGS sequence"/>
</dbReference>
<keyword evidence="8" id="KW-1185">Reference proteome</keyword>
<accession>A0ABX1KRJ7</accession>
<protein>
    <submittedName>
        <fullName evidence="7">SLC45 family MFS transporter</fullName>
    </submittedName>
</protein>
<keyword evidence="4 6" id="KW-1133">Transmembrane helix</keyword>
<feature type="transmembrane region" description="Helical" evidence="6">
    <location>
        <begin position="377"/>
        <end position="400"/>
    </location>
</feature>
<keyword evidence="2" id="KW-0813">Transport</keyword>
<feature type="transmembrane region" description="Helical" evidence="6">
    <location>
        <begin position="203"/>
        <end position="221"/>
    </location>
</feature>
<evidence type="ECO:0000256" key="6">
    <source>
        <dbReference type="SAM" id="Phobius"/>
    </source>
</evidence>